<evidence type="ECO:0000313" key="2">
    <source>
        <dbReference type="Proteomes" id="UP000825729"/>
    </source>
</evidence>
<dbReference type="Proteomes" id="UP000825729">
    <property type="component" value="Unassembled WGS sequence"/>
</dbReference>
<comment type="caution">
    <text evidence="1">The sequence shown here is derived from an EMBL/GenBank/DDBJ whole genome shotgun (WGS) entry which is preliminary data.</text>
</comment>
<evidence type="ECO:0000313" key="1">
    <source>
        <dbReference type="EMBL" id="KAG9456079.1"/>
    </source>
</evidence>
<protein>
    <submittedName>
        <fullName evidence="1">Uncharacterized protein</fullName>
    </submittedName>
</protein>
<keyword evidence="2" id="KW-1185">Reference proteome</keyword>
<dbReference type="EMBL" id="JAINDJ010000002">
    <property type="protein sequence ID" value="KAG9456079.1"/>
    <property type="molecule type" value="Genomic_DNA"/>
</dbReference>
<dbReference type="AlphaFoldDB" id="A0AAV7F5X9"/>
<name>A0AAV7F5X9_ARIFI</name>
<gene>
    <name evidence="1" type="ORF">H6P81_000587</name>
</gene>
<accession>A0AAV7F5X9</accession>
<sequence>MTPLSERTVRGNGPVTVIPIVRRFSWIQNQVVVTLVNESKASGRMVPVGDTRNEFVPGQQSLIRYDGVRRRIKALPNGLRTRIEDNKVARYLLSASASRSRLSIRDHS</sequence>
<reference evidence="1 2" key="1">
    <citation type="submission" date="2021-07" db="EMBL/GenBank/DDBJ databases">
        <title>The Aristolochia fimbriata genome: insights into angiosperm evolution, floral development and chemical biosynthesis.</title>
        <authorList>
            <person name="Jiao Y."/>
        </authorList>
    </citation>
    <scope>NUCLEOTIDE SEQUENCE [LARGE SCALE GENOMIC DNA]</scope>
    <source>
        <strain evidence="1">IBCAS-2021</strain>
        <tissue evidence="1">Leaf</tissue>
    </source>
</reference>
<proteinExistence type="predicted"/>
<organism evidence="1 2">
    <name type="scientific">Aristolochia fimbriata</name>
    <name type="common">White veined hardy Dutchman's pipe vine</name>
    <dbReference type="NCBI Taxonomy" id="158543"/>
    <lineage>
        <taxon>Eukaryota</taxon>
        <taxon>Viridiplantae</taxon>
        <taxon>Streptophyta</taxon>
        <taxon>Embryophyta</taxon>
        <taxon>Tracheophyta</taxon>
        <taxon>Spermatophyta</taxon>
        <taxon>Magnoliopsida</taxon>
        <taxon>Magnoliidae</taxon>
        <taxon>Piperales</taxon>
        <taxon>Aristolochiaceae</taxon>
        <taxon>Aristolochia</taxon>
    </lineage>
</organism>